<evidence type="ECO:0000256" key="1">
    <source>
        <dbReference type="ARBA" id="ARBA00004651"/>
    </source>
</evidence>
<comment type="subcellular location">
    <subcellularLocation>
        <location evidence="1">Cell membrane</location>
        <topology evidence="1">Multi-pass membrane protein</topology>
    </subcellularLocation>
</comment>
<keyword evidence="3 6" id="KW-0812">Transmembrane</keyword>
<evidence type="ECO:0000313" key="8">
    <source>
        <dbReference type="Proteomes" id="UP000494165"/>
    </source>
</evidence>
<dbReference type="OrthoDB" id="6366728at2759"/>
<feature type="transmembrane region" description="Helical" evidence="6">
    <location>
        <begin position="141"/>
        <end position="161"/>
    </location>
</feature>
<protein>
    <recommendedName>
        <fullName evidence="9">Gustatory receptor</fullName>
    </recommendedName>
</protein>
<evidence type="ECO:0000256" key="6">
    <source>
        <dbReference type="SAM" id="Phobius"/>
    </source>
</evidence>
<organism evidence="7 8">
    <name type="scientific">Cloeon dipterum</name>
    <dbReference type="NCBI Taxonomy" id="197152"/>
    <lineage>
        <taxon>Eukaryota</taxon>
        <taxon>Metazoa</taxon>
        <taxon>Ecdysozoa</taxon>
        <taxon>Arthropoda</taxon>
        <taxon>Hexapoda</taxon>
        <taxon>Insecta</taxon>
        <taxon>Pterygota</taxon>
        <taxon>Palaeoptera</taxon>
        <taxon>Ephemeroptera</taxon>
        <taxon>Pisciforma</taxon>
        <taxon>Baetidae</taxon>
        <taxon>Cloeon</taxon>
    </lineage>
</organism>
<evidence type="ECO:0000256" key="4">
    <source>
        <dbReference type="ARBA" id="ARBA00022989"/>
    </source>
</evidence>
<evidence type="ECO:0000256" key="3">
    <source>
        <dbReference type="ARBA" id="ARBA00022692"/>
    </source>
</evidence>
<evidence type="ECO:0000256" key="2">
    <source>
        <dbReference type="ARBA" id="ARBA00022475"/>
    </source>
</evidence>
<feature type="transmembrane region" description="Helical" evidence="6">
    <location>
        <begin position="7"/>
        <end position="27"/>
    </location>
</feature>
<accession>A0A8S1CNP6</accession>
<dbReference type="Pfam" id="PF08395">
    <property type="entry name" value="7tm_7"/>
    <property type="match status" value="1"/>
</dbReference>
<proteinExistence type="predicted"/>
<dbReference type="InterPro" id="IPR013604">
    <property type="entry name" value="7TM_chemorcpt"/>
</dbReference>
<keyword evidence="4 6" id="KW-1133">Transmembrane helix</keyword>
<gene>
    <name evidence="7" type="ORF">CLODIP_2_CD06508</name>
</gene>
<keyword evidence="2" id="KW-1003">Cell membrane</keyword>
<dbReference type="GO" id="GO:0005886">
    <property type="term" value="C:plasma membrane"/>
    <property type="evidence" value="ECO:0007669"/>
    <property type="project" value="UniProtKB-SubCell"/>
</dbReference>
<evidence type="ECO:0008006" key="9">
    <source>
        <dbReference type="Google" id="ProtNLM"/>
    </source>
</evidence>
<dbReference type="EMBL" id="CADEPI010000068">
    <property type="protein sequence ID" value="CAB3372055.1"/>
    <property type="molecule type" value="Genomic_DNA"/>
</dbReference>
<keyword evidence="8" id="KW-1185">Reference proteome</keyword>
<reference evidence="7 8" key="1">
    <citation type="submission" date="2020-04" db="EMBL/GenBank/DDBJ databases">
        <authorList>
            <person name="Alioto T."/>
            <person name="Alioto T."/>
            <person name="Gomez Garrido J."/>
        </authorList>
    </citation>
    <scope>NUCLEOTIDE SEQUENCE [LARGE SCALE GENOMIC DNA]</scope>
</reference>
<sequence length="250" mass="29069">MIDILEVLYALLAFVTQLGNFYFATFMETKYTKMLNLINEQFKISNLLLGVIASSSKSIFQRLNDKIEKFNVTGKDQIEEEVLKARARFVDCCALIDLTSQTFSPLTAFCIPVFIFFYLQNGYYIIMVLLDLDPIYKKFKLTITTASVLWLVSLSFIFWYVTNRCQDATHQISVTKNILYRLSVHESDKIARENFSLFFHEVLHYQKTKFDIFGVNAINRTLIAVVLCPFFTHLATLIQFHILITQLNEN</sequence>
<name>A0A8S1CNP6_9INSE</name>
<evidence type="ECO:0000256" key="5">
    <source>
        <dbReference type="ARBA" id="ARBA00023136"/>
    </source>
</evidence>
<comment type="caution">
    <text evidence="7">The sequence shown here is derived from an EMBL/GenBank/DDBJ whole genome shotgun (WGS) entry which is preliminary data.</text>
</comment>
<evidence type="ECO:0000313" key="7">
    <source>
        <dbReference type="EMBL" id="CAB3372055.1"/>
    </source>
</evidence>
<keyword evidence="5 6" id="KW-0472">Membrane</keyword>
<feature type="transmembrane region" description="Helical" evidence="6">
    <location>
        <begin position="106"/>
        <end position="129"/>
    </location>
</feature>
<dbReference type="Proteomes" id="UP000494165">
    <property type="component" value="Unassembled WGS sequence"/>
</dbReference>
<dbReference type="GO" id="GO:0050909">
    <property type="term" value="P:sensory perception of taste"/>
    <property type="evidence" value="ECO:0007669"/>
    <property type="project" value="InterPro"/>
</dbReference>
<dbReference type="AlphaFoldDB" id="A0A8S1CNP6"/>